<dbReference type="eggNOG" id="ENOG5031IE8">
    <property type="taxonomic scope" value="Bacteria"/>
</dbReference>
<dbReference type="Proteomes" id="UP000008206">
    <property type="component" value="Chromosome"/>
</dbReference>
<dbReference type="OrthoDB" id="426951at2"/>
<accession>E0U8F1</accession>
<keyword evidence="2" id="KW-1185">Reference proteome</keyword>
<evidence type="ECO:0000313" key="1">
    <source>
        <dbReference type="EMBL" id="ADN12587.1"/>
    </source>
</evidence>
<gene>
    <name evidence="1" type="ordered locus">Cyan7822_0548</name>
</gene>
<protein>
    <submittedName>
        <fullName evidence="1">Uncharacterized protein</fullName>
    </submittedName>
</protein>
<dbReference type="KEGG" id="cyj:Cyan7822_0548"/>
<evidence type="ECO:0000313" key="2">
    <source>
        <dbReference type="Proteomes" id="UP000008206"/>
    </source>
</evidence>
<dbReference type="AlphaFoldDB" id="E0U8F1"/>
<sequence>MINSTLVDIAVYGNDKQLKLVIEVKARRGTTRDWAAKLRRNLYVNQFIPEVPFYLIALPDQFYLWKNIQNPNEVVLPDYQVNPQPFLSPYYSLTEWNETKFFHTTFELIMMSWLNQIINLETPETLDFIYQDWLLNSGLYEAIRGGEAKLEISR</sequence>
<proteinExistence type="predicted"/>
<dbReference type="EMBL" id="CP002198">
    <property type="protein sequence ID" value="ADN12587.1"/>
    <property type="molecule type" value="Genomic_DNA"/>
</dbReference>
<organism evidence="1 2">
    <name type="scientific">Gloeothece verrucosa (strain PCC 7822)</name>
    <name type="common">Cyanothece sp. (strain PCC 7822)</name>
    <dbReference type="NCBI Taxonomy" id="497965"/>
    <lineage>
        <taxon>Bacteria</taxon>
        <taxon>Bacillati</taxon>
        <taxon>Cyanobacteriota</taxon>
        <taxon>Cyanophyceae</taxon>
        <taxon>Oscillatoriophycideae</taxon>
        <taxon>Chroococcales</taxon>
        <taxon>Aphanothecaceae</taxon>
        <taxon>Gloeothece</taxon>
        <taxon>Gloeothece verrucosa</taxon>
    </lineage>
</organism>
<reference evidence="2" key="1">
    <citation type="journal article" date="2011" name="MBio">
        <title>Novel metabolic attributes of the genus Cyanothece, comprising a group of unicellular nitrogen-fixing Cyanobacteria.</title>
        <authorList>
            <person name="Bandyopadhyay A."/>
            <person name="Elvitigala T."/>
            <person name="Welsh E."/>
            <person name="Stockel J."/>
            <person name="Liberton M."/>
            <person name="Min H."/>
            <person name="Sherman L.A."/>
            <person name="Pakrasi H.B."/>
        </authorList>
    </citation>
    <scope>NUCLEOTIDE SEQUENCE [LARGE SCALE GENOMIC DNA]</scope>
    <source>
        <strain evidence="2">PCC 7822</strain>
    </source>
</reference>
<name>E0U8F1_GLOV7</name>
<dbReference type="HOGENOM" id="CLU_109299_0_0_3"/>
<dbReference type="RefSeq" id="WP_013320697.1">
    <property type="nucleotide sequence ID" value="NC_014501.1"/>
</dbReference>